<dbReference type="SUPFAM" id="SSF48179">
    <property type="entry name" value="6-phosphogluconate dehydrogenase C-terminal domain-like"/>
    <property type="match status" value="1"/>
</dbReference>
<organism evidence="7 8">
    <name type="scientific">Pseudanabaena catenata USMAC16</name>
    <dbReference type="NCBI Taxonomy" id="1855837"/>
    <lineage>
        <taxon>Bacteria</taxon>
        <taxon>Bacillati</taxon>
        <taxon>Cyanobacteriota</taxon>
        <taxon>Cyanophyceae</taxon>
        <taxon>Pseudanabaenales</taxon>
        <taxon>Pseudanabaenaceae</taxon>
        <taxon>Pseudanabaena</taxon>
    </lineage>
</organism>
<feature type="active site" evidence="4">
    <location>
        <position position="174"/>
    </location>
</feature>
<evidence type="ECO:0000256" key="2">
    <source>
        <dbReference type="ARBA" id="ARBA00023002"/>
    </source>
</evidence>
<keyword evidence="3" id="KW-0520">NAD</keyword>
<dbReference type="RefSeq" id="WP_009628168.1">
    <property type="nucleotide sequence ID" value="NZ_VBTY01000143.1"/>
</dbReference>
<reference evidence="7" key="1">
    <citation type="submission" date="2019-05" db="EMBL/GenBank/DDBJ databases">
        <title>Whole genome sequencing of Pseudanabaena catenata USMAC16.</title>
        <authorList>
            <person name="Khan Z."/>
            <person name="Omar W.M."/>
            <person name="Convey P."/>
            <person name="Merican F."/>
            <person name="Najimudin N."/>
        </authorList>
    </citation>
    <scope>NUCLEOTIDE SEQUENCE</scope>
    <source>
        <strain evidence="7">USMAC16</strain>
    </source>
</reference>
<name>A0A9X4M8X7_9CYAN</name>
<feature type="domain" description="3-hydroxyisobutyrate dehydrogenase-like NAD-binding" evidence="6">
    <location>
        <begin position="168"/>
        <end position="254"/>
    </location>
</feature>
<dbReference type="PROSITE" id="PS00895">
    <property type="entry name" value="3_HYDROXYISOBUT_DH"/>
    <property type="match status" value="1"/>
</dbReference>
<evidence type="ECO:0000259" key="5">
    <source>
        <dbReference type="Pfam" id="PF03446"/>
    </source>
</evidence>
<keyword evidence="8" id="KW-1185">Reference proteome</keyword>
<dbReference type="PANTHER" id="PTHR43060">
    <property type="entry name" value="3-HYDROXYISOBUTYRATE DEHYDROGENASE-LIKE 1, MITOCHONDRIAL-RELATED"/>
    <property type="match status" value="1"/>
</dbReference>
<dbReference type="InterPro" id="IPR006115">
    <property type="entry name" value="6PGDH_NADP-bd"/>
</dbReference>
<dbReference type="Pfam" id="PF03446">
    <property type="entry name" value="NAD_binding_2"/>
    <property type="match status" value="1"/>
</dbReference>
<dbReference type="GO" id="GO:0050661">
    <property type="term" value="F:NADP binding"/>
    <property type="evidence" value="ECO:0007669"/>
    <property type="project" value="InterPro"/>
</dbReference>
<comment type="caution">
    <text evidence="7">The sequence shown here is derived from an EMBL/GenBank/DDBJ whole genome shotgun (WGS) entry which is preliminary data.</text>
</comment>
<gene>
    <name evidence="7" type="ORF">FEV09_15800</name>
</gene>
<dbReference type="Pfam" id="PF14833">
    <property type="entry name" value="NAD_binding_11"/>
    <property type="match status" value="1"/>
</dbReference>
<evidence type="ECO:0000313" key="7">
    <source>
        <dbReference type="EMBL" id="MDG3496011.1"/>
    </source>
</evidence>
<evidence type="ECO:0000256" key="4">
    <source>
        <dbReference type="PIRSR" id="PIRSR000103-1"/>
    </source>
</evidence>
<dbReference type="InterPro" id="IPR029154">
    <property type="entry name" value="HIBADH-like_NADP-bd"/>
</dbReference>
<evidence type="ECO:0000259" key="6">
    <source>
        <dbReference type="Pfam" id="PF14833"/>
    </source>
</evidence>
<proteinExistence type="inferred from homology"/>
<dbReference type="Proteomes" id="UP001152872">
    <property type="component" value="Unassembled WGS sequence"/>
</dbReference>
<dbReference type="InterPro" id="IPR008927">
    <property type="entry name" value="6-PGluconate_DH-like_C_sf"/>
</dbReference>
<dbReference type="PANTHER" id="PTHR43060:SF15">
    <property type="entry name" value="3-HYDROXYISOBUTYRATE DEHYDROGENASE-LIKE 1, MITOCHONDRIAL-RELATED"/>
    <property type="match status" value="1"/>
</dbReference>
<dbReference type="EC" id="1.1.-.-" evidence="7"/>
<dbReference type="Gene3D" id="3.40.50.720">
    <property type="entry name" value="NAD(P)-binding Rossmann-like Domain"/>
    <property type="match status" value="1"/>
</dbReference>
<feature type="domain" description="6-phosphogluconate dehydrogenase NADP-binding" evidence="5">
    <location>
        <begin position="4"/>
        <end position="165"/>
    </location>
</feature>
<dbReference type="GO" id="GO:0051287">
    <property type="term" value="F:NAD binding"/>
    <property type="evidence" value="ECO:0007669"/>
    <property type="project" value="InterPro"/>
</dbReference>
<keyword evidence="2 7" id="KW-0560">Oxidoreductase</keyword>
<evidence type="ECO:0000313" key="8">
    <source>
        <dbReference type="Proteomes" id="UP001152872"/>
    </source>
</evidence>
<dbReference type="EMBL" id="VBTY01000143">
    <property type="protein sequence ID" value="MDG3496011.1"/>
    <property type="molecule type" value="Genomic_DNA"/>
</dbReference>
<dbReference type="GO" id="GO:0016491">
    <property type="term" value="F:oxidoreductase activity"/>
    <property type="evidence" value="ECO:0007669"/>
    <property type="project" value="UniProtKB-KW"/>
</dbReference>
<evidence type="ECO:0000256" key="1">
    <source>
        <dbReference type="ARBA" id="ARBA00009080"/>
    </source>
</evidence>
<comment type="similarity">
    <text evidence="1">Belongs to the HIBADH-related family.</text>
</comment>
<accession>A0A9X4M8X7</accession>
<evidence type="ECO:0000256" key="3">
    <source>
        <dbReference type="ARBA" id="ARBA00023027"/>
    </source>
</evidence>
<dbReference type="GO" id="GO:0016054">
    <property type="term" value="P:organic acid catabolic process"/>
    <property type="evidence" value="ECO:0007669"/>
    <property type="project" value="UniProtKB-ARBA"/>
</dbReference>
<dbReference type="InterPro" id="IPR015815">
    <property type="entry name" value="HIBADH-related"/>
</dbReference>
<sequence length="320" mass="34065">MIQKIAFLGLGVMGGAMSANLVKRGYSVLGWNRSKDRPTIASFTSVGGTLAQSLSEAVSDADVVFSCLGDVPDVTEVLIGEQGAINFVKNNALFIDTSTIGSEAAKTIGHVLMQRGLRFLDAPVSGGDVGARNGTLTFMVGGNPEDLQEYLPLFDAMGSNIKHCGAIGSGQAVKLCNQTLVSVYMLALCETMQMAEKMGVDPQLVVDVCGSGAAGSWALTNLGMKVAKGDYQAGFAIKHMLKDLRLVREISQEISQEINPEINPEIHQESDELQNLPIAKDFTADLPAIALAMQNFQKVSQMDEGQGAEQGTQAMIRAYK</sequence>
<dbReference type="InterPro" id="IPR002204">
    <property type="entry name" value="3-OH-isobutyrate_DH-rel_CS"/>
</dbReference>
<protein>
    <submittedName>
        <fullName evidence="7">NAD(P)-dependent oxidoreductase</fullName>
        <ecNumber evidence="7">1.1.-.-</ecNumber>
    </submittedName>
</protein>
<dbReference type="Gene3D" id="1.10.1040.10">
    <property type="entry name" value="N-(1-d-carboxylethyl)-l-norvaline Dehydrogenase, domain 2"/>
    <property type="match status" value="1"/>
</dbReference>
<dbReference type="InterPro" id="IPR013328">
    <property type="entry name" value="6PGD_dom2"/>
</dbReference>
<dbReference type="InterPro" id="IPR036291">
    <property type="entry name" value="NAD(P)-bd_dom_sf"/>
</dbReference>
<dbReference type="AlphaFoldDB" id="A0A9X4M8X7"/>
<dbReference type="PIRSF" id="PIRSF000103">
    <property type="entry name" value="HIBADH"/>
    <property type="match status" value="1"/>
</dbReference>
<dbReference type="SUPFAM" id="SSF51735">
    <property type="entry name" value="NAD(P)-binding Rossmann-fold domains"/>
    <property type="match status" value="1"/>
</dbReference>